<dbReference type="SUPFAM" id="SSF111369">
    <property type="entry name" value="HlyD-like secretion proteins"/>
    <property type="match status" value="1"/>
</dbReference>
<evidence type="ECO:0000256" key="1">
    <source>
        <dbReference type="ARBA" id="ARBA00009477"/>
    </source>
</evidence>
<evidence type="ECO:0000313" key="4">
    <source>
        <dbReference type="Proteomes" id="UP000037392"/>
    </source>
</evidence>
<dbReference type="Gene3D" id="2.40.420.20">
    <property type="match status" value="1"/>
</dbReference>
<dbReference type="RefSeq" id="WP_053095354.1">
    <property type="nucleotide sequence ID" value="NZ_KQ235880.1"/>
</dbReference>
<dbReference type="PANTHER" id="PTHR30469">
    <property type="entry name" value="MULTIDRUG RESISTANCE PROTEIN MDTA"/>
    <property type="match status" value="1"/>
</dbReference>
<dbReference type="PATRIC" id="fig|742734.4.peg.3851"/>
<dbReference type="Gene3D" id="2.40.30.170">
    <property type="match status" value="1"/>
</dbReference>
<feature type="domain" description="Multidrug resistance protein MdtA-like barrel-sandwich hybrid" evidence="2">
    <location>
        <begin position="65"/>
        <end position="197"/>
    </location>
</feature>
<evidence type="ECO:0000313" key="3">
    <source>
        <dbReference type="EMBL" id="KMW16936.1"/>
    </source>
</evidence>
<dbReference type="NCBIfam" id="TIGR01730">
    <property type="entry name" value="RND_mfp"/>
    <property type="match status" value="1"/>
</dbReference>
<reference evidence="3 4" key="1">
    <citation type="submission" date="2011-04" db="EMBL/GenBank/DDBJ databases">
        <title>The Genome Sequence of Clostridium citroniae WAL-19142.</title>
        <authorList>
            <consortium name="The Broad Institute Genome Sequencing Platform"/>
            <person name="Earl A."/>
            <person name="Ward D."/>
            <person name="Feldgarden M."/>
            <person name="Gevers D."/>
            <person name="Warren Y.A."/>
            <person name="Tyrrell K.L."/>
            <person name="Citron D.M."/>
            <person name="Goldstein E.J."/>
            <person name="Daigneault M."/>
            <person name="Allen-Vercoe E."/>
            <person name="Young S.K."/>
            <person name="Zeng Q."/>
            <person name="Gargeya S."/>
            <person name="Fitzgerald M."/>
            <person name="Haas B."/>
            <person name="Abouelleil A."/>
            <person name="Alvarado L."/>
            <person name="Arachchi H.M."/>
            <person name="Berlin A."/>
            <person name="Brown A."/>
            <person name="Chapman S.B."/>
            <person name="Chen Z."/>
            <person name="Dunbar C."/>
            <person name="Freedman E."/>
            <person name="Gearin G."/>
            <person name="Gellesch M."/>
            <person name="Goldberg J."/>
            <person name="Griggs A."/>
            <person name="Gujja S."/>
            <person name="Heilman E.R."/>
            <person name="Heiman D."/>
            <person name="Howarth C."/>
            <person name="Larson L."/>
            <person name="Lui A."/>
            <person name="MacDonald P.J."/>
            <person name="Mehta T."/>
            <person name="Montmayeur A."/>
            <person name="Murphy C."/>
            <person name="Neiman D."/>
            <person name="Pearson M."/>
            <person name="Priest M."/>
            <person name="Roberts A."/>
            <person name="Saif S."/>
            <person name="Shea T."/>
            <person name="Shenoy N."/>
            <person name="Sisk P."/>
            <person name="Stolte C."/>
            <person name="Sykes S."/>
            <person name="White J."/>
            <person name="Yandava C."/>
            <person name="Wortman J."/>
            <person name="Nusbaum C."/>
            <person name="Birren B."/>
        </authorList>
    </citation>
    <scope>NUCLEOTIDE SEQUENCE [LARGE SCALE GENOMIC DNA]</scope>
    <source>
        <strain evidence="3 4">WAL-19142</strain>
    </source>
</reference>
<dbReference type="InterPro" id="IPR058625">
    <property type="entry name" value="MdtA-like_BSH"/>
</dbReference>
<dbReference type="OrthoDB" id="1859821at2"/>
<protein>
    <recommendedName>
        <fullName evidence="2">Multidrug resistance protein MdtA-like barrel-sandwich hybrid domain-containing protein</fullName>
    </recommendedName>
</protein>
<accession>A0A0J9BXM9</accession>
<comment type="caution">
    <text evidence="3">The sequence shown here is derived from an EMBL/GenBank/DDBJ whole genome shotgun (WGS) entry which is preliminary data.</text>
</comment>
<dbReference type="GO" id="GO:1990281">
    <property type="term" value="C:efflux pump complex"/>
    <property type="evidence" value="ECO:0007669"/>
    <property type="project" value="TreeGrafter"/>
</dbReference>
<gene>
    <name evidence="3" type="ORF">HMPREF9470_03589</name>
</gene>
<proteinExistence type="inferred from homology"/>
<dbReference type="EMBL" id="ADLK01000028">
    <property type="protein sequence ID" value="KMW16936.1"/>
    <property type="molecule type" value="Genomic_DNA"/>
</dbReference>
<dbReference type="Proteomes" id="UP000037392">
    <property type="component" value="Unassembled WGS sequence"/>
</dbReference>
<dbReference type="GeneID" id="93162493"/>
<comment type="similarity">
    <text evidence="1">Belongs to the membrane fusion protein (MFP) (TC 8.A.1) family.</text>
</comment>
<dbReference type="GO" id="GO:0015562">
    <property type="term" value="F:efflux transmembrane transporter activity"/>
    <property type="evidence" value="ECO:0007669"/>
    <property type="project" value="TreeGrafter"/>
</dbReference>
<name>A0A0J9BXM9_9FIRM</name>
<dbReference type="Pfam" id="PF25917">
    <property type="entry name" value="BSH_RND"/>
    <property type="match status" value="1"/>
</dbReference>
<evidence type="ECO:0000259" key="2">
    <source>
        <dbReference type="Pfam" id="PF25917"/>
    </source>
</evidence>
<organism evidence="3 4">
    <name type="scientific">[Clostridium] citroniae WAL-19142</name>
    <dbReference type="NCBI Taxonomy" id="742734"/>
    <lineage>
        <taxon>Bacteria</taxon>
        <taxon>Bacillati</taxon>
        <taxon>Bacillota</taxon>
        <taxon>Clostridia</taxon>
        <taxon>Lachnospirales</taxon>
        <taxon>Lachnospiraceae</taxon>
        <taxon>Enterocloster</taxon>
    </lineage>
</organism>
<dbReference type="Gene3D" id="1.10.287.470">
    <property type="entry name" value="Helix hairpin bin"/>
    <property type="match status" value="1"/>
</dbReference>
<dbReference type="AlphaFoldDB" id="A0A0J9BXM9"/>
<sequence length="371" mass="40736">MKKKAFYLVGFGIALIAVAAARVFFIPDEMVEEGNVSVIEAEPPEIGDIELYTSLIGYVEPEYIARIYPDAPGTITEVFIKAGDTVKAGQSICTVDTKLVESTESAMKNAEVSLREARTALNRMSILYQSGGISQQEYENHINTAEKAEIAYGQAVTDYEKQYSYSHMTAPIGGRIESCSMEVLDRVFTGDQLCVIVGGGDTMISTQVTEGLRKRIQTGDKLQAKKNDTSYSGTIVEMSEMADETTGLYEVKAILDMQSKEQLSTGAVVKLSLCSYRVEDALTVSVDAVYYENSRPYVFTYDNGIIHKTFIESGIYDAERMEVKDGLSVQDMVVVTWSPELYEGAGAVLLNENMEHTKDEGQPMTGGTARS</sequence>
<dbReference type="Gene3D" id="2.40.50.100">
    <property type="match status" value="1"/>
</dbReference>
<dbReference type="InterPro" id="IPR006143">
    <property type="entry name" value="RND_pump_MFP"/>
</dbReference>